<dbReference type="PRINTS" id="PR00344">
    <property type="entry name" value="BCTRLSENSOR"/>
</dbReference>
<accession>A0ABM6T9K9</accession>
<organism evidence="12 13">
    <name type="scientific">Bacteroides zoogleoformans</name>
    <dbReference type="NCBI Taxonomy" id="28119"/>
    <lineage>
        <taxon>Bacteria</taxon>
        <taxon>Pseudomonadati</taxon>
        <taxon>Bacteroidota</taxon>
        <taxon>Bacteroidia</taxon>
        <taxon>Bacteroidales</taxon>
        <taxon>Bacteroidaceae</taxon>
        <taxon>Bacteroides</taxon>
    </lineage>
</organism>
<dbReference type="InterPro" id="IPR036097">
    <property type="entry name" value="HisK_dim/P_sf"/>
</dbReference>
<dbReference type="SUPFAM" id="SSF46689">
    <property type="entry name" value="Homeodomain-like"/>
    <property type="match status" value="1"/>
</dbReference>
<dbReference type="Pfam" id="PF07494">
    <property type="entry name" value="Reg_prop"/>
    <property type="match status" value="1"/>
</dbReference>
<dbReference type="InterPro" id="IPR001789">
    <property type="entry name" value="Sig_transdc_resp-reg_receiver"/>
</dbReference>
<dbReference type="Pfam" id="PF12833">
    <property type="entry name" value="HTH_18"/>
    <property type="match status" value="1"/>
</dbReference>
<keyword evidence="4" id="KW-0805">Transcription regulation</keyword>
<keyword evidence="8" id="KW-1133">Transmembrane helix</keyword>
<keyword evidence="5" id="KW-0238">DNA-binding</keyword>
<dbReference type="Pfam" id="PF02518">
    <property type="entry name" value="HATPase_c"/>
    <property type="match status" value="1"/>
</dbReference>
<keyword evidence="8" id="KW-0812">Transmembrane</keyword>
<proteinExistence type="predicted"/>
<dbReference type="InterPro" id="IPR009057">
    <property type="entry name" value="Homeodomain-like_sf"/>
</dbReference>
<dbReference type="SMART" id="SM00448">
    <property type="entry name" value="REC"/>
    <property type="match status" value="1"/>
</dbReference>
<evidence type="ECO:0000256" key="4">
    <source>
        <dbReference type="ARBA" id="ARBA00023015"/>
    </source>
</evidence>
<dbReference type="InterPro" id="IPR003594">
    <property type="entry name" value="HATPase_dom"/>
</dbReference>
<dbReference type="Pfam" id="PF00512">
    <property type="entry name" value="HisKA"/>
    <property type="match status" value="1"/>
</dbReference>
<dbReference type="RefSeq" id="WP_106042300.1">
    <property type="nucleotide sequence ID" value="NZ_CALHZC010000006.1"/>
</dbReference>
<dbReference type="SMART" id="SM00388">
    <property type="entry name" value="HisKA"/>
    <property type="match status" value="1"/>
</dbReference>
<dbReference type="SMART" id="SM00387">
    <property type="entry name" value="HATPase_c"/>
    <property type="match status" value="1"/>
</dbReference>
<dbReference type="InterPro" id="IPR018062">
    <property type="entry name" value="HTH_AraC-typ_CS"/>
</dbReference>
<dbReference type="InterPro" id="IPR018060">
    <property type="entry name" value="HTH_AraC"/>
</dbReference>
<dbReference type="InterPro" id="IPR011047">
    <property type="entry name" value="Quinoprotein_ADH-like_sf"/>
</dbReference>
<reference evidence="12 13" key="1">
    <citation type="submission" date="2018-02" db="EMBL/GenBank/DDBJ databases">
        <authorList>
            <person name="Holder M.E."/>
            <person name="Ajami N.J."/>
            <person name="Petrosino J.F."/>
        </authorList>
    </citation>
    <scope>NUCLEOTIDE SEQUENCE [LARGE SCALE GENOMIC DNA]</scope>
    <source>
        <strain evidence="12 13">ATCC 33285</strain>
    </source>
</reference>
<dbReference type="PROSITE" id="PS50109">
    <property type="entry name" value="HIS_KIN"/>
    <property type="match status" value="1"/>
</dbReference>
<dbReference type="PANTHER" id="PTHR43547">
    <property type="entry name" value="TWO-COMPONENT HISTIDINE KINASE"/>
    <property type="match status" value="1"/>
</dbReference>
<dbReference type="SMART" id="SM00342">
    <property type="entry name" value="HTH_ARAC"/>
    <property type="match status" value="1"/>
</dbReference>
<dbReference type="InterPro" id="IPR011110">
    <property type="entry name" value="Reg_prop"/>
</dbReference>
<evidence type="ECO:0000256" key="3">
    <source>
        <dbReference type="ARBA" id="ARBA00022553"/>
    </source>
</evidence>
<dbReference type="SUPFAM" id="SSF52172">
    <property type="entry name" value="CheY-like"/>
    <property type="match status" value="1"/>
</dbReference>
<dbReference type="SUPFAM" id="SSF55874">
    <property type="entry name" value="ATPase domain of HSP90 chaperone/DNA topoisomerase II/histidine kinase"/>
    <property type="match status" value="1"/>
</dbReference>
<feature type="domain" description="Response regulatory" evidence="11">
    <location>
        <begin position="1062"/>
        <end position="1178"/>
    </location>
</feature>
<evidence type="ECO:0000259" key="11">
    <source>
        <dbReference type="PROSITE" id="PS50110"/>
    </source>
</evidence>
<gene>
    <name evidence="12" type="ORF">C4H11_11865</name>
</gene>
<dbReference type="Gene3D" id="2.60.40.10">
    <property type="entry name" value="Immunoglobulins"/>
    <property type="match status" value="1"/>
</dbReference>
<keyword evidence="3 7" id="KW-0597">Phosphoprotein</keyword>
<keyword evidence="12" id="KW-0418">Kinase</keyword>
<dbReference type="EC" id="2.7.13.3" evidence="2"/>
<dbReference type="CDD" id="cd00082">
    <property type="entry name" value="HisKA"/>
    <property type="match status" value="1"/>
</dbReference>
<dbReference type="Pfam" id="PF00072">
    <property type="entry name" value="Response_reg"/>
    <property type="match status" value="1"/>
</dbReference>
<dbReference type="PROSITE" id="PS01124">
    <property type="entry name" value="HTH_ARAC_FAMILY_2"/>
    <property type="match status" value="1"/>
</dbReference>
<dbReference type="InterPro" id="IPR005467">
    <property type="entry name" value="His_kinase_dom"/>
</dbReference>
<dbReference type="GO" id="GO:0016301">
    <property type="term" value="F:kinase activity"/>
    <property type="evidence" value="ECO:0007669"/>
    <property type="project" value="UniProtKB-KW"/>
</dbReference>
<dbReference type="Gene3D" id="3.30.565.10">
    <property type="entry name" value="Histidine kinase-like ATPase, C-terminal domain"/>
    <property type="match status" value="1"/>
</dbReference>
<dbReference type="PROSITE" id="PS00041">
    <property type="entry name" value="HTH_ARAC_FAMILY_1"/>
    <property type="match status" value="1"/>
</dbReference>
<dbReference type="InterPro" id="IPR036890">
    <property type="entry name" value="HATPase_C_sf"/>
</dbReference>
<dbReference type="Gene3D" id="1.10.287.130">
    <property type="match status" value="1"/>
</dbReference>
<dbReference type="InterPro" id="IPR011123">
    <property type="entry name" value="Y_Y_Y"/>
</dbReference>
<evidence type="ECO:0000256" key="7">
    <source>
        <dbReference type="PROSITE-ProRule" id="PRU00169"/>
    </source>
</evidence>
<dbReference type="InterPro" id="IPR011006">
    <property type="entry name" value="CheY-like_superfamily"/>
</dbReference>
<evidence type="ECO:0000256" key="6">
    <source>
        <dbReference type="ARBA" id="ARBA00023163"/>
    </source>
</evidence>
<feature type="modified residue" description="4-aspartylphosphate" evidence="7">
    <location>
        <position position="1111"/>
    </location>
</feature>
<dbReference type="InterPro" id="IPR013783">
    <property type="entry name" value="Ig-like_fold"/>
</dbReference>
<evidence type="ECO:0000256" key="8">
    <source>
        <dbReference type="SAM" id="Phobius"/>
    </source>
</evidence>
<dbReference type="EMBL" id="CP027231">
    <property type="protein sequence ID" value="AVM53537.1"/>
    <property type="molecule type" value="Genomic_DNA"/>
</dbReference>
<comment type="catalytic activity">
    <reaction evidence="1">
        <text>ATP + protein L-histidine = ADP + protein N-phospho-L-histidine.</text>
        <dbReference type="EC" id="2.7.13.3"/>
    </reaction>
</comment>
<dbReference type="CDD" id="cd17574">
    <property type="entry name" value="REC_OmpR"/>
    <property type="match status" value="1"/>
</dbReference>
<keyword evidence="6" id="KW-0804">Transcription</keyword>
<dbReference type="InterPro" id="IPR015943">
    <property type="entry name" value="WD40/YVTN_repeat-like_dom_sf"/>
</dbReference>
<evidence type="ECO:0000313" key="12">
    <source>
        <dbReference type="EMBL" id="AVM53537.1"/>
    </source>
</evidence>
<dbReference type="SUPFAM" id="SSF50998">
    <property type="entry name" value="Quinoprotein alcohol dehydrogenase-like"/>
    <property type="match status" value="1"/>
</dbReference>
<protein>
    <recommendedName>
        <fullName evidence="2">histidine kinase</fullName>
        <ecNumber evidence="2">2.7.13.3</ecNumber>
    </recommendedName>
</protein>
<dbReference type="InterPro" id="IPR003661">
    <property type="entry name" value="HisK_dim/P_dom"/>
</dbReference>
<feature type="domain" description="HTH araC/xylS-type" evidence="9">
    <location>
        <begin position="1211"/>
        <end position="1310"/>
    </location>
</feature>
<dbReference type="SUPFAM" id="SSF47384">
    <property type="entry name" value="Homodimeric domain of signal transducing histidine kinase"/>
    <property type="match status" value="1"/>
</dbReference>
<dbReference type="Pfam" id="PF07495">
    <property type="entry name" value="Y_Y_Y"/>
    <property type="match status" value="1"/>
</dbReference>
<keyword evidence="13" id="KW-1185">Reference proteome</keyword>
<sequence length="1313" mass="150486">MIKTLGASSRLTAFLFFCFLCSLLFGTEHYFYKQITLDAGLPTTLTCIFADTRGFIWTGTTAGLGRFDGHDQKRYLNRRNDATSLPGNHIYQILEDRHHNLWILTDKGVALYNYRYNHFTTLKDEEEKPCVAYSVCLWKDQLLFGGKNKVYTYDEKTHRLKKRYELNVEHDFDISRIAAIASGTLLCCSRWHGICTINMQNGAILNSPFGQEKEITDMLIDSEQRIWIAPYNQGLRCFSADGKEIASYTTRNSSIKSDIVICIIERKGQIWIGTDGGGINILNPDNNHFTYLEHSIGDKLYSLPTNSINFLHCDHYHNIWVGGVYNGLISIRPVSMKTYTDVQQGNRLGLSHSIVLSLHKENADRIWIGTDGGGMNSFNPHTGTFTYYPTTGKDKITSICEFEPGKLLLSIFAEGLFVFDMRTGSKTPFRVIDEKTTMTLSKHGYSVYLYRNTPQTVLILSDHVYIYDLKKKIFAIAEEEKEQLINWGTLQSVTDNGRETFLFDNKRIYALNHKTQSLKVLFVCNSEMQINSVDRDSQGYFWIGSNLGLSCYMPDSGKLETSQTSLFVAVSMVMCGPKGEVWIGAENRLFAYLQAENRFILFGESDGVIPNEYVPRPKIIMDNNDIYIGGVKGLLHISKEWTPEVTGLPELQLTDILLNGQSTNSRLEKMQEVLTVPFNSNIAIQIMSREEDIFRQKLYRFRIEGLDNNYMESYNTELVMRALHPGNYRIMASCTTKDGNWMPDRQILEVTVLPPWYRTWWAMGGGILLVMLFVMASIRRVLKNKERKLKWSMKEHEQQMYEEKVRFLINISHELRTPLTLIYAPLRRMLKSLSAEDEQYLPLRAIYRQSQRMKALINMVLDLRKMEVGESKLHVQPCLLNKWIEQVSQDFAYEGEAEQVHFVYNLDPKVETVYFDKDKCEIVLSNLLVNALKHSPQNSTITVASQLLAESNDVQVSVSDQGCGLQQVDMERLFTRFYQGSNEQSGTGIGLSYSKILVEQHGGSLGVRSNYGEGATFYFRLPMRLDAEEIVCQPGTYLNELMDEEESVLSFKTEEFELSAYSVLVVDDHPDMTAFLKKSLKEYFKQVITAADGVEALQLIKTYVPDIIVSDVMMPRMNGYQLCMEIKRNVDISHIPVILLTARHDEQSQKDGYKNGADAYLMKPFEVDTLIELIHNRLKARDAIRKRYMNIGSLPVPEETTFSQADEKFLFRLNSFVEENLGNSGLDISFICKEMGMSRASLYNKLKVLTDMSANEYINKFRMERAIQLIHSTDMTFADIAEKVGFTTSSYFSTAFKQYTGETPTQYKKKIRR</sequence>
<dbReference type="Gene3D" id="2.130.10.10">
    <property type="entry name" value="YVTN repeat-like/Quinoprotein amine dehydrogenase"/>
    <property type="match status" value="2"/>
</dbReference>
<dbReference type="InterPro" id="IPR004358">
    <property type="entry name" value="Sig_transdc_His_kin-like_C"/>
</dbReference>
<evidence type="ECO:0000313" key="13">
    <source>
        <dbReference type="Proteomes" id="UP000238304"/>
    </source>
</evidence>
<evidence type="ECO:0000256" key="1">
    <source>
        <dbReference type="ARBA" id="ARBA00000085"/>
    </source>
</evidence>
<feature type="domain" description="Histidine kinase" evidence="10">
    <location>
        <begin position="810"/>
        <end position="1025"/>
    </location>
</feature>
<evidence type="ECO:0000256" key="2">
    <source>
        <dbReference type="ARBA" id="ARBA00012438"/>
    </source>
</evidence>
<keyword evidence="8" id="KW-0472">Membrane</keyword>
<dbReference type="PROSITE" id="PS50110">
    <property type="entry name" value="RESPONSE_REGULATORY"/>
    <property type="match status" value="1"/>
</dbReference>
<evidence type="ECO:0000256" key="5">
    <source>
        <dbReference type="ARBA" id="ARBA00023125"/>
    </source>
</evidence>
<evidence type="ECO:0000259" key="10">
    <source>
        <dbReference type="PROSITE" id="PS50109"/>
    </source>
</evidence>
<dbReference type="PANTHER" id="PTHR43547:SF2">
    <property type="entry name" value="HYBRID SIGNAL TRANSDUCTION HISTIDINE KINASE C"/>
    <property type="match status" value="1"/>
</dbReference>
<dbReference type="Proteomes" id="UP000238304">
    <property type="component" value="Chromosome"/>
</dbReference>
<name>A0ABM6T9K9_9BACE</name>
<feature type="transmembrane region" description="Helical" evidence="8">
    <location>
        <begin position="760"/>
        <end position="782"/>
    </location>
</feature>
<dbReference type="Gene3D" id="3.40.50.2300">
    <property type="match status" value="1"/>
</dbReference>
<dbReference type="Gene3D" id="1.10.10.60">
    <property type="entry name" value="Homeodomain-like"/>
    <property type="match status" value="1"/>
</dbReference>
<evidence type="ECO:0000259" key="9">
    <source>
        <dbReference type="PROSITE" id="PS01124"/>
    </source>
</evidence>
<keyword evidence="12" id="KW-0808">Transferase</keyword>